<dbReference type="GO" id="GO:0006396">
    <property type="term" value="P:RNA processing"/>
    <property type="evidence" value="ECO:0007669"/>
    <property type="project" value="InterPro"/>
</dbReference>
<protein>
    <recommendedName>
        <fullName evidence="4">tRNA/rRNA methyltransferase SpoU type domain-containing protein</fullName>
    </recommendedName>
</protein>
<dbReference type="AlphaFoldDB" id="X1L3N8"/>
<dbReference type="GO" id="GO:0008173">
    <property type="term" value="F:RNA methyltransferase activity"/>
    <property type="evidence" value="ECO:0007669"/>
    <property type="project" value="InterPro"/>
</dbReference>
<evidence type="ECO:0000313" key="5">
    <source>
        <dbReference type="EMBL" id="GAH88813.1"/>
    </source>
</evidence>
<feature type="domain" description="tRNA/rRNA methyltransferase SpoU type" evidence="4">
    <location>
        <begin position="4"/>
        <end position="52"/>
    </location>
</feature>
<comment type="caution">
    <text evidence="5">The sequence shown here is derived from an EMBL/GenBank/DDBJ whole genome shotgun (WGS) entry which is preliminary data.</text>
</comment>
<name>X1L3N8_9ZZZZ</name>
<accession>X1L3N8</accession>
<keyword evidence="1" id="KW-0489">Methyltransferase</keyword>
<dbReference type="Pfam" id="PF00588">
    <property type="entry name" value="SpoU_methylase"/>
    <property type="match status" value="1"/>
</dbReference>
<dbReference type="InterPro" id="IPR029026">
    <property type="entry name" value="tRNA_m1G_MTases_N"/>
</dbReference>
<dbReference type="PANTHER" id="PTHR46429:SF1">
    <property type="entry name" value="23S RRNA (GUANOSINE-2'-O-)-METHYLTRANSFERASE RLMB"/>
    <property type="match status" value="1"/>
</dbReference>
<dbReference type="InterPro" id="IPR029028">
    <property type="entry name" value="Alpha/beta_knot_MTases"/>
</dbReference>
<reference evidence="5" key="1">
    <citation type="journal article" date="2014" name="Front. Microbiol.">
        <title>High frequency of phylogenetically diverse reductive dehalogenase-homologous genes in deep subseafloor sedimentary metagenomes.</title>
        <authorList>
            <person name="Kawai M."/>
            <person name="Futagami T."/>
            <person name="Toyoda A."/>
            <person name="Takaki Y."/>
            <person name="Nishi S."/>
            <person name="Hori S."/>
            <person name="Arai W."/>
            <person name="Tsubouchi T."/>
            <person name="Morono Y."/>
            <person name="Uchiyama I."/>
            <person name="Ito T."/>
            <person name="Fujiyama A."/>
            <person name="Inagaki F."/>
            <person name="Takami H."/>
        </authorList>
    </citation>
    <scope>NUCLEOTIDE SEQUENCE</scope>
    <source>
        <strain evidence="5">Expedition CK06-06</strain>
    </source>
</reference>
<dbReference type="Gene3D" id="3.40.1280.10">
    <property type="match status" value="1"/>
</dbReference>
<evidence type="ECO:0000256" key="3">
    <source>
        <dbReference type="SAM" id="MobiDB-lite"/>
    </source>
</evidence>
<organism evidence="5">
    <name type="scientific">marine sediment metagenome</name>
    <dbReference type="NCBI Taxonomy" id="412755"/>
    <lineage>
        <taxon>unclassified sequences</taxon>
        <taxon>metagenomes</taxon>
        <taxon>ecological metagenomes</taxon>
    </lineage>
</organism>
<dbReference type="GO" id="GO:0003723">
    <property type="term" value="F:RNA binding"/>
    <property type="evidence" value="ECO:0007669"/>
    <property type="project" value="InterPro"/>
</dbReference>
<gene>
    <name evidence="5" type="ORF">S03H2_60359</name>
</gene>
<dbReference type="PANTHER" id="PTHR46429">
    <property type="entry name" value="23S RRNA (GUANOSINE-2'-O-)-METHYLTRANSFERASE RLMB"/>
    <property type="match status" value="1"/>
</dbReference>
<dbReference type="SUPFAM" id="SSF75217">
    <property type="entry name" value="alpha/beta knot"/>
    <property type="match status" value="1"/>
</dbReference>
<feature type="region of interest" description="Disordered" evidence="3">
    <location>
        <begin position="54"/>
        <end position="77"/>
    </location>
</feature>
<proteinExistence type="predicted"/>
<dbReference type="InterPro" id="IPR001537">
    <property type="entry name" value="SpoU_MeTrfase"/>
</dbReference>
<sequence>ESPFYCILDGIEDPQNLRAIIRTAEASGTHGVIIRSRRVVGLTATVAKALADNKKPDRSIESPLIKSTPNPVPPQIY</sequence>
<evidence type="ECO:0000259" key="4">
    <source>
        <dbReference type="Pfam" id="PF00588"/>
    </source>
</evidence>
<dbReference type="GO" id="GO:0005829">
    <property type="term" value="C:cytosol"/>
    <property type="evidence" value="ECO:0007669"/>
    <property type="project" value="TreeGrafter"/>
</dbReference>
<dbReference type="EMBL" id="BARU01038887">
    <property type="protein sequence ID" value="GAH88813.1"/>
    <property type="molecule type" value="Genomic_DNA"/>
</dbReference>
<keyword evidence="2" id="KW-0808">Transferase</keyword>
<evidence type="ECO:0000256" key="2">
    <source>
        <dbReference type="ARBA" id="ARBA00022679"/>
    </source>
</evidence>
<dbReference type="GO" id="GO:0032259">
    <property type="term" value="P:methylation"/>
    <property type="evidence" value="ECO:0007669"/>
    <property type="project" value="UniProtKB-KW"/>
</dbReference>
<feature type="non-terminal residue" evidence="5">
    <location>
        <position position="1"/>
    </location>
</feature>
<evidence type="ECO:0000256" key="1">
    <source>
        <dbReference type="ARBA" id="ARBA00022603"/>
    </source>
</evidence>
<dbReference type="InterPro" id="IPR004441">
    <property type="entry name" value="rRNA_MeTrfase_TrmH"/>
</dbReference>